<sequence>MLKIKKFILWTVISALIVNFNLVGGIFKLEKAEAAEKELMINEFVSYPSSGSDWVEIYNPNDYSVVGTGWEIYDGKSEIKDLSSYIIGPKKFLAVDVSNRLDNNGDSIYLKRDGSTIDEISYGSGGEINPAPLQGRSAGRFSDGNDKWTYFSYPTKGESNKVPAPDGDKIVVNSNPPGNQDTILGNENASKDLLTISLYSDAGLTNLIPGGGNIEVFANGSFGPINIGDNEYDEIYLIAIDEYGNKSEIVHKVNDIQKPVALTFSSSDLDPYYKPGDQISITVKYNEPVISVTADLTVIDSSMSSEFALNQISADTYQLITPVLSEAAAIEGRDIAILFTAKDTASNPDTEGSTYKVTIDKTAPSATARPLPSAITKKTFNIDYTASDATSGVDYVQLWFSYSSDGQHYTDWVSDEQHYPSSPIPFDTENAKAIFAANGIQNAGGDGYYDFYIVATDKAGNSSAEPSEYTIEQASTLVDTSAPASPSGFSASAADGYVKLSWVPVPDAEYYEIWRASSDFVLIATLPASQTSYVDKDVTRGKTYQYKIIAIDSVGHRSEAALISIAVPRLFTIIPKVKAAPKTAPVVTAPPSPKEEVAPPVAAEEVKPPVTEKGKILGEEEKQGKARNWTPVIVIGSLIILFIAAYLGWSWYHKKTTTERW</sequence>
<reference evidence="3" key="1">
    <citation type="journal article" date="2020" name="mSystems">
        <title>Genome- and Community-Level Interaction Insights into Carbon Utilization and Element Cycling Functions of Hydrothermarchaeota in Hydrothermal Sediment.</title>
        <authorList>
            <person name="Zhou Z."/>
            <person name="Liu Y."/>
            <person name="Xu W."/>
            <person name="Pan J."/>
            <person name="Luo Z.H."/>
            <person name="Li M."/>
        </authorList>
    </citation>
    <scope>NUCLEOTIDE SEQUENCE [LARGE SCALE GENOMIC DNA]</scope>
    <source>
        <strain evidence="3">SpSt-757</strain>
    </source>
</reference>
<feature type="transmembrane region" description="Helical" evidence="1">
    <location>
        <begin position="7"/>
        <end position="27"/>
    </location>
</feature>
<proteinExistence type="predicted"/>
<dbReference type="PROSITE" id="PS50853">
    <property type="entry name" value="FN3"/>
    <property type="match status" value="1"/>
</dbReference>
<keyword evidence="1" id="KW-1133">Transmembrane helix</keyword>
<dbReference type="InterPro" id="IPR003961">
    <property type="entry name" value="FN3_dom"/>
</dbReference>
<dbReference type="InterPro" id="IPR013783">
    <property type="entry name" value="Ig-like_fold"/>
</dbReference>
<protein>
    <recommendedName>
        <fullName evidence="2">Fibronectin type-III domain-containing protein</fullName>
    </recommendedName>
</protein>
<feature type="domain" description="Fibronectin type-III" evidence="2">
    <location>
        <begin position="482"/>
        <end position="570"/>
    </location>
</feature>
<name>A0A7V3JA47_UNCC3</name>
<organism evidence="3">
    <name type="scientific">candidate division CPR3 bacterium</name>
    <dbReference type="NCBI Taxonomy" id="2268181"/>
    <lineage>
        <taxon>Bacteria</taxon>
        <taxon>Bacteria division CPR3</taxon>
    </lineage>
</organism>
<dbReference type="CDD" id="cd00063">
    <property type="entry name" value="FN3"/>
    <property type="match status" value="1"/>
</dbReference>
<accession>A0A7V3JA47</accession>
<dbReference type="Gene3D" id="2.60.40.10">
    <property type="entry name" value="Immunoglobulins"/>
    <property type="match status" value="1"/>
</dbReference>
<keyword evidence="1" id="KW-0812">Transmembrane</keyword>
<dbReference type="SUPFAM" id="SSF49265">
    <property type="entry name" value="Fibronectin type III"/>
    <property type="match status" value="1"/>
</dbReference>
<evidence type="ECO:0000313" key="3">
    <source>
        <dbReference type="EMBL" id="HFZ09130.1"/>
    </source>
</evidence>
<dbReference type="EMBL" id="DTGG01000103">
    <property type="protein sequence ID" value="HFZ09130.1"/>
    <property type="molecule type" value="Genomic_DNA"/>
</dbReference>
<comment type="caution">
    <text evidence="3">The sequence shown here is derived from an EMBL/GenBank/DDBJ whole genome shotgun (WGS) entry which is preliminary data.</text>
</comment>
<gene>
    <name evidence="3" type="ORF">ENV41_03245</name>
</gene>
<dbReference type="InterPro" id="IPR036116">
    <property type="entry name" value="FN3_sf"/>
</dbReference>
<dbReference type="AlphaFoldDB" id="A0A7V3JA47"/>
<dbReference type="InterPro" id="IPR001322">
    <property type="entry name" value="Lamin_tail_dom"/>
</dbReference>
<evidence type="ECO:0000256" key="1">
    <source>
        <dbReference type="SAM" id="Phobius"/>
    </source>
</evidence>
<evidence type="ECO:0000259" key="2">
    <source>
        <dbReference type="PROSITE" id="PS50853"/>
    </source>
</evidence>
<feature type="transmembrane region" description="Helical" evidence="1">
    <location>
        <begin position="629"/>
        <end position="652"/>
    </location>
</feature>
<keyword evidence="1" id="KW-0472">Membrane</keyword>
<dbReference type="Pfam" id="PF00932">
    <property type="entry name" value="LTD"/>
    <property type="match status" value="1"/>
</dbReference>